<evidence type="ECO:0000256" key="1">
    <source>
        <dbReference type="ARBA" id="ARBA00022729"/>
    </source>
</evidence>
<reference evidence="5 6" key="1">
    <citation type="submission" date="2016-11" db="EMBL/GenBank/DDBJ databases">
        <title>Trade-off between light-utilization and light-protection in marine flavobacteria.</title>
        <authorList>
            <person name="Kumagai Y."/>
        </authorList>
    </citation>
    <scope>NUCLEOTIDE SEQUENCE [LARGE SCALE GENOMIC DNA]</scope>
    <source>
        <strain evidence="5 6">JCM 17109</strain>
    </source>
</reference>
<dbReference type="AlphaFoldDB" id="A0A2S9WR00"/>
<feature type="region of interest" description="Disordered" evidence="2">
    <location>
        <begin position="61"/>
        <end position="84"/>
    </location>
</feature>
<accession>A0A2S9WR00</accession>
<name>A0A2S9WR00_9FLAO</name>
<evidence type="ECO:0000256" key="3">
    <source>
        <dbReference type="SAM" id="SignalP"/>
    </source>
</evidence>
<feature type="chain" id="PRO_5015573382" description="Secretion system C-terminal sorting domain-containing protein" evidence="3">
    <location>
        <begin position="21"/>
        <end position="371"/>
    </location>
</feature>
<feature type="signal peptide" evidence="3">
    <location>
        <begin position="1"/>
        <end position="20"/>
    </location>
</feature>
<evidence type="ECO:0000259" key="4">
    <source>
        <dbReference type="Pfam" id="PF18962"/>
    </source>
</evidence>
<evidence type="ECO:0000256" key="2">
    <source>
        <dbReference type="SAM" id="MobiDB-lite"/>
    </source>
</evidence>
<comment type="caution">
    <text evidence="5">The sequence shown here is derived from an EMBL/GenBank/DDBJ whole genome shotgun (WGS) entry which is preliminary data.</text>
</comment>
<sequence>MKKTLLILVAAFMATQLASAQYYINEIFVAPPGDDFPNEYIELRGPNGGTFPEGTYLVQIEGDIDNNPGDVESDSPSSSGDNTFSQGGIIPLGGISLGSNGILVIASTGNDYTIDPDAAVLLDVTDGTLEDKSHTFMLINAPVKPESSDDIDSNDDGTPDGDVFASWTIYDSIGFSDDDGGEIVYGQINFVQENPGNTTITLPGSTVVMTSTDEYDYAARINNSNGYTVTDDETTSDWVGGDVNSRNAERTQYEFSSTDGRVIPSFFAGAIVENNIGALNFGQSGDVASSQSFAFTSLSIYPNPATSFLNVVSNGPEAITGAEIFDVLGKRVKALNDWNSNQINVDALNSGVYFLKVYSNDNSITRKIVIQ</sequence>
<evidence type="ECO:0000313" key="5">
    <source>
        <dbReference type="EMBL" id="PRP65915.1"/>
    </source>
</evidence>
<dbReference type="EMBL" id="MQUC01000003">
    <property type="protein sequence ID" value="PRP65915.1"/>
    <property type="molecule type" value="Genomic_DNA"/>
</dbReference>
<dbReference type="InterPro" id="IPR026444">
    <property type="entry name" value="Secre_tail"/>
</dbReference>
<protein>
    <recommendedName>
        <fullName evidence="4">Secretion system C-terminal sorting domain-containing protein</fullName>
    </recommendedName>
</protein>
<feature type="compositionally biased region" description="Polar residues" evidence="2">
    <location>
        <begin position="74"/>
        <end position="84"/>
    </location>
</feature>
<dbReference type="Pfam" id="PF18962">
    <property type="entry name" value="Por_Secre_tail"/>
    <property type="match status" value="1"/>
</dbReference>
<gene>
    <name evidence="5" type="ORF">BST86_01830</name>
</gene>
<keyword evidence="1 3" id="KW-0732">Signal</keyword>
<dbReference type="RefSeq" id="WP_105981780.1">
    <property type="nucleotide sequence ID" value="NZ_MQUC01000003.1"/>
</dbReference>
<organism evidence="5 6">
    <name type="scientific">Nonlabens agnitus</name>
    <dbReference type="NCBI Taxonomy" id="870484"/>
    <lineage>
        <taxon>Bacteria</taxon>
        <taxon>Pseudomonadati</taxon>
        <taxon>Bacteroidota</taxon>
        <taxon>Flavobacteriia</taxon>
        <taxon>Flavobacteriales</taxon>
        <taxon>Flavobacteriaceae</taxon>
        <taxon>Nonlabens</taxon>
    </lineage>
</organism>
<dbReference type="OrthoDB" id="1056765at2"/>
<feature type="domain" description="Secretion system C-terminal sorting" evidence="4">
    <location>
        <begin position="300"/>
        <end position="370"/>
    </location>
</feature>
<keyword evidence="6" id="KW-1185">Reference proteome</keyword>
<evidence type="ECO:0000313" key="6">
    <source>
        <dbReference type="Proteomes" id="UP000239532"/>
    </source>
</evidence>
<proteinExistence type="predicted"/>
<dbReference type="Proteomes" id="UP000239532">
    <property type="component" value="Unassembled WGS sequence"/>
</dbReference>
<dbReference type="NCBIfam" id="TIGR04183">
    <property type="entry name" value="Por_Secre_tail"/>
    <property type="match status" value="1"/>
</dbReference>